<organism evidence="11 12">
    <name type="scientific">Scopulibacillus darangshiensis</name>
    <dbReference type="NCBI Taxonomy" id="442528"/>
    <lineage>
        <taxon>Bacteria</taxon>
        <taxon>Bacillati</taxon>
        <taxon>Bacillota</taxon>
        <taxon>Bacilli</taxon>
        <taxon>Bacillales</taxon>
        <taxon>Sporolactobacillaceae</taxon>
        <taxon>Scopulibacillus</taxon>
    </lineage>
</organism>
<dbReference type="NCBIfam" id="TIGR02651">
    <property type="entry name" value="RNase_Z"/>
    <property type="match status" value="1"/>
</dbReference>
<comment type="cofactor">
    <cofactor evidence="10">
        <name>Zn(2+)</name>
        <dbReference type="ChEBI" id="CHEBI:29105"/>
    </cofactor>
    <text evidence="10">Binds 2 Zn(2+) ions.</text>
</comment>
<feature type="binding site" evidence="10">
    <location>
        <position position="68"/>
    </location>
    <ligand>
        <name>Zn(2+)</name>
        <dbReference type="ChEBI" id="CHEBI:29105"/>
        <label>2</label>
        <note>catalytic</note>
    </ligand>
</feature>
<comment type="similarity">
    <text evidence="10">Belongs to the RNase Z family.</text>
</comment>
<keyword evidence="7 10" id="KW-0378">Hydrolase</keyword>
<keyword evidence="4 10" id="KW-0540">Nuclease</keyword>
<comment type="subunit">
    <text evidence="1 10">Homodimer.</text>
</comment>
<dbReference type="HAMAP" id="MF_01818">
    <property type="entry name" value="RNase_Z_BN"/>
    <property type="match status" value="1"/>
</dbReference>
<accession>A0A4R2PCI4</accession>
<comment type="function">
    <text evidence="9 10">Zinc phosphodiesterase, which displays some tRNA 3'-processing endonuclease activity. Probably involved in tRNA maturation, by removing a 3'-trailer from precursor tRNA.</text>
</comment>
<dbReference type="InterPro" id="IPR036866">
    <property type="entry name" value="RibonucZ/Hydroxyglut_hydro"/>
</dbReference>
<evidence type="ECO:0000256" key="8">
    <source>
        <dbReference type="ARBA" id="ARBA00022833"/>
    </source>
</evidence>
<evidence type="ECO:0000256" key="10">
    <source>
        <dbReference type="HAMAP-Rule" id="MF_01818"/>
    </source>
</evidence>
<name>A0A4R2PCI4_9BACL</name>
<dbReference type="PANTHER" id="PTHR46018">
    <property type="entry name" value="ZINC PHOSPHODIESTERASE ELAC PROTEIN 1"/>
    <property type="match status" value="1"/>
</dbReference>
<dbReference type="Pfam" id="PF23023">
    <property type="entry name" value="Anti-Pycsar_Apyc1"/>
    <property type="match status" value="1"/>
</dbReference>
<protein>
    <recommendedName>
        <fullName evidence="2 10">Ribonuclease Z</fullName>
        <shortName evidence="10">RNase Z</shortName>
        <ecNumber evidence="2 10">3.1.26.11</ecNumber>
    </recommendedName>
    <alternativeName>
        <fullName evidence="10">tRNA 3 endonuclease</fullName>
    </alternativeName>
    <alternativeName>
        <fullName evidence="10">tRNase Z</fullName>
    </alternativeName>
</protein>
<keyword evidence="5 10" id="KW-0479">Metal-binding</keyword>
<evidence type="ECO:0000256" key="1">
    <source>
        <dbReference type="ARBA" id="ARBA00011738"/>
    </source>
</evidence>
<dbReference type="EC" id="3.1.26.11" evidence="2 10"/>
<evidence type="ECO:0000313" key="11">
    <source>
        <dbReference type="EMBL" id="TCP31791.1"/>
    </source>
</evidence>
<comment type="caution">
    <text evidence="11">The sequence shown here is derived from an EMBL/GenBank/DDBJ whole genome shotgun (WGS) entry which is preliminary data.</text>
</comment>
<dbReference type="AlphaFoldDB" id="A0A4R2PCI4"/>
<dbReference type="SUPFAM" id="SSF56281">
    <property type="entry name" value="Metallo-hydrolase/oxidoreductase"/>
    <property type="match status" value="1"/>
</dbReference>
<proteinExistence type="inferred from homology"/>
<dbReference type="GO" id="GO:0042802">
    <property type="term" value="F:identical protein binding"/>
    <property type="evidence" value="ECO:0007669"/>
    <property type="project" value="UniProtKB-ARBA"/>
</dbReference>
<dbReference type="EMBL" id="SLXK01000002">
    <property type="protein sequence ID" value="TCP31791.1"/>
    <property type="molecule type" value="Genomic_DNA"/>
</dbReference>
<dbReference type="Proteomes" id="UP000295416">
    <property type="component" value="Unassembled WGS sequence"/>
</dbReference>
<evidence type="ECO:0000256" key="3">
    <source>
        <dbReference type="ARBA" id="ARBA00022694"/>
    </source>
</evidence>
<evidence type="ECO:0000256" key="5">
    <source>
        <dbReference type="ARBA" id="ARBA00022723"/>
    </source>
</evidence>
<feature type="binding site" evidence="10">
    <location>
        <position position="141"/>
    </location>
    <ligand>
        <name>Zn(2+)</name>
        <dbReference type="ChEBI" id="CHEBI:29105"/>
        <label>1</label>
        <note>catalytic</note>
    </ligand>
</feature>
<dbReference type="Gene3D" id="3.60.15.10">
    <property type="entry name" value="Ribonuclease Z/Hydroxyacylglutathione hydrolase-like"/>
    <property type="match status" value="1"/>
</dbReference>
<comment type="catalytic activity">
    <reaction evidence="10">
        <text>Endonucleolytic cleavage of RNA, removing extra 3' nucleotides from tRNA precursor, generating 3' termini of tRNAs. A 3'-hydroxy group is left at the tRNA terminus and a 5'-phosphoryl group is left at the trailer molecule.</text>
        <dbReference type="EC" id="3.1.26.11"/>
    </reaction>
</comment>
<keyword evidence="8 10" id="KW-0862">Zinc</keyword>
<gene>
    <name evidence="10" type="primary">rnz</name>
    <name evidence="11" type="ORF">EV207_102284</name>
</gene>
<evidence type="ECO:0000256" key="7">
    <source>
        <dbReference type="ARBA" id="ARBA00022801"/>
    </source>
</evidence>
<evidence type="ECO:0000256" key="4">
    <source>
        <dbReference type="ARBA" id="ARBA00022722"/>
    </source>
</evidence>
<feature type="binding site" evidence="10">
    <location>
        <position position="63"/>
    </location>
    <ligand>
        <name>Zn(2+)</name>
        <dbReference type="ChEBI" id="CHEBI:29105"/>
        <label>1</label>
        <note>catalytic</note>
    </ligand>
</feature>
<feature type="binding site" evidence="10">
    <location>
        <position position="270"/>
    </location>
    <ligand>
        <name>Zn(2+)</name>
        <dbReference type="ChEBI" id="CHEBI:29105"/>
        <label>2</label>
        <note>catalytic</note>
    </ligand>
</feature>
<dbReference type="PANTHER" id="PTHR46018:SF2">
    <property type="entry name" value="ZINC PHOSPHODIESTERASE ELAC PROTEIN 1"/>
    <property type="match status" value="1"/>
</dbReference>
<dbReference type="FunFam" id="3.60.15.10:FF:000002">
    <property type="entry name" value="Ribonuclease Z"/>
    <property type="match status" value="1"/>
</dbReference>
<reference evidence="11 12" key="1">
    <citation type="submission" date="2019-03" db="EMBL/GenBank/DDBJ databases">
        <title>Genomic Encyclopedia of Type Strains, Phase IV (KMG-IV): sequencing the most valuable type-strain genomes for metagenomic binning, comparative biology and taxonomic classification.</title>
        <authorList>
            <person name="Goeker M."/>
        </authorList>
    </citation>
    <scope>NUCLEOTIDE SEQUENCE [LARGE SCALE GENOMIC DNA]</scope>
    <source>
        <strain evidence="11 12">DSM 19377</strain>
    </source>
</reference>
<dbReference type="NCBIfam" id="NF000801">
    <property type="entry name" value="PRK00055.1-3"/>
    <property type="match status" value="1"/>
</dbReference>
<dbReference type="InterPro" id="IPR013471">
    <property type="entry name" value="RNase_Z/BN"/>
</dbReference>
<keyword evidence="6 10" id="KW-0255">Endonuclease</keyword>
<evidence type="ECO:0000313" key="12">
    <source>
        <dbReference type="Proteomes" id="UP000295416"/>
    </source>
</evidence>
<feature type="binding site" evidence="10">
    <location>
        <position position="67"/>
    </location>
    <ligand>
        <name>Zn(2+)</name>
        <dbReference type="ChEBI" id="CHEBI:29105"/>
        <label>2</label>
        <note>catalytic</note>
    </ligand>
</feature>
<feature type="binding site" evidence="10">
    <location>
        <position position="212"/>
    </location>
    <ligand>
        <name>Zn(2+)</name>
        <dbReference type="ChEBI" id="CHEBI:29105"/>
        <label>1</label>
        <note>catalytic</note>
    </ligand>
</feature>
<dbReference type="RefSeq" id="WP_132743503.1">
    <property type="nucleotide sequence ID" value="NZ_SLXK01000002.1"/>
</dbReference>
<keyword evidence="12" id="KW-1185">Reference proteome</keyword>
<feature type="active site" description="Proton acceptor" evidence="10">
    <location>
        <position position="67"/>
    </location>
</feature>
<feature type="binding site" evidence="10">
    <location>
        <position position="212"/>
    </location>
    <ligand>
        <name>Zn(2+)</name>
        <dbReference type="ChEBI" id="CHEBI:29105"/>
        <label>2</label>
        <note>catalytic</note>
    </ligand>
</feature>
<dbReference type="GO" id="GO:0042781">
    <property type="term" value="F:3'-tRNA processing endoribonuclease activity"/>
    <property type="evidence" value="ECO:0007669"/>
    <property type="project" value="UniProtKB-UniRule"/>
</dbReference>
<evidence type="ECO:0000256" key="6">
    <source>
        <dbReference type="ARBA" id="ARBA00022759"/>
    </source>
</evidence>
<dbReference type="OrthoDB" id="9800940at2"/>
<feature type="binding site" evidence="10">
    <location>
        <position position="65"/>
    </location>
    <ligand>
        <name>Zn(2+)</name>
        <dbReference type="ChEBI" id="CHEBI:29105"/>
        <label>1</label>
        <note>catalytic</note>
    </ligand>
</feature>
<sequence>MDVTFLGTGAGVPAKNRNVSAIALTLPEYKGDTWLFDCGEATQHQILYTSLKLSKISNIFITHLHGDHIFGLPGVLGSRSFQGSEDPLNIYGPPGIKAFIEAALCTSSTYLKYPMTIFELNEDGHIFEDEHFQVVAGKLDHGVACFGFRVIEKDQPGELLVKKLKADGVQPGPVYRKIKENPYVTLPGGRRLTSDHYLGPKKAGRKVTILGDTRTCQAAFDLAKDADLLIHEATFSREMGDKAKAYGHSTSVQAAETAKAAEAAALILTHISSRYQGDDDMLLDEAKAVFPNSFLARDLWTYQLNRQPR</sequence>
<keyword evidence="3 10" id="KW-0819">tRNA processing</keyword>
<evidence type="ECO:0000256" key="2">
    <source>
        <dbReference type="ARBA" id="ARBA00012477"/>
    </source>
</evidence>
<dbReference type="CDD" id="cd07717">
    <property type="entry name" value="RNaseZ_ZiPD-like_MBL-fold"/>
    <property type="match status" value="1"/>
</dbReference>
<dbReference type="GO" id="GO:0008270">
    <property type="term" value="F:zinc ion binding"/>
    <property type="evidence" value="ECO:0007669"/>
    <property type="project" value="UniProtKB-UniRule"/>
</dbReference>
<evidence type="ECO:0000256" key="9">
    <source>
        <dbReference type="ARBA" id="ARBA00057812"/>
    </source>
</evidence>